<proteinExistence type="predicted"/>
<feature type="compositionally biased region" description="Polar residues" evidence="2">
    <location>
        <begin position="120"/>
        <end position="134"/>
    </location>
</feature>
<name>A0A151K2K2_9HYME</name>
<dbReference type="EMBL" id="LKEX01014588">
    <property type="protein sequence ID" value="KYN50243.1"/>
    <property type="molecule type" value="Genomic_DNA"/>
</dbReference>
<evidence type="ECO:0000256" key="2">
    <source>
        <dbReference type="SAM" id="MobiDB-lite"/>
    </source>
</evidence>
<accession>A0A151K2K2</accession>
<gene>
    <name evidence="3" type="ORF">ALC62_05868</name>
</gene>
<evidence type="ECO:0000313" key="4">
    <source>
        <dbReference type="Proteomes" id="UP000078542"/>
    </source>
</evidence>
<protein>
    <submittedName>
        <fullName evidence="3">Uncharacterized protein</fullName>
    </submittedName>
</protein>
<feature type="coiled-coil region" evidence="1">
    <location>
        <begin position="170"/>
        <end position="197"/>
    </location>
</feature>
<comment type="caution">
    <text evidence="3">The sequence shown here is derived from an EMBL/GenBank/DDBJ whole genome shotgun (WGS) entry which is preliminary data.</text>
</comment>
<evidence type="ECO:0000256" key="1">
    <source>
        <dbReference type="SAM" id="Coils"/>
    </source>
</evidence>
<feature type="region of interest" description="Disordered" evidence="2">
    <location>
        <begin position="85"/>
        <end position="145"/>
    </location>
</feature>
<keyword evidence="4" id="KW-1185">Reference proteome</keyword>
<reference evidence="3 4" key="1">
    <citation type="submission" date="2016-03" db="EMBL/GenBank/DDBJ databases">
        <title>Cyphomyrmex costatus WGS genome.</title>
        <authorList>
            <person name="Nygaard S."/>
            <person name="Hu H."/>
            <person name="Boomsma J."/>
            <person name="Zhang G."/>
        </authorList>
    </citation>
    <scope>NUCLEOTIDE SEQUENCE [LARGE SCALE GENOMIC DNA]</scope>
    <source>
        <strain evidence="3">MS0001</strain>
        <tissue evidence="3">Whole body</tissue>
    </source>
</reference>
<evidence type="ECO:0000313" key="3">
    <source>
        <dbReference type="EMBL" id="KYN50243.1"/>
    </source>
</evidence>
<organism evidence="3 4">
    <name type="scientific">Cyphomyrmex costatus</name>
    <dbReference type="NCBI Taxonomy" id="456900"/>
    <lineage>
        <taxon>Eukaryota</taxon>
        <taxon>Metazoa</taxon>
        <taxon>Ecdysozoa</taxon>
        <taxon>Arthropoda</taxon>
        <taxon>Hexapoda</taxon>
        <taxon>Insecta</taxon>
        <taxon>Pterygota</taxon>
        <taxon>Neoptera</taxon>
        <taxon>Endopterygota</taxon>
        <taxon>Hymenoptera</taxon>
        <taxon>Apocrita</taxon>
        <taxon>Aculeata</taxon>
        <taxon>Formicoidea</taxon>
        <taxon>Formicidae</taxon>
        <taxon>Myrmicinae</taxon>
        <taxon>Cyphomyrmex</taxon>
    </lineage>
</organism>
<keyword evidence="1" id="KW-0175">Coiled coil</keyword>
<dbReference type="AlphaFoldDB" id="A0A151K2K2"/>
<feature type="compositionally biased region" description="Acidic residues" evidence="2">
    <location>
        <begin position="86"/>
        <end position="107"/>
    </location>
</feature>
<feature type="compositionally biased region" description="Basic and acidic residues" evidence="2">
    <location>
        <begin position="135"/>
        <end position="145"/>
    </location>
</feature>
<dbReference type="Proteomes" id="UP000078542">
    <property type="component" value="Unassembled WGS sequence"/>
</dbReference>
<sequence length="205" mass="23962">MSDQFISIPVYVEDSGETIILKLLPQNTAKTTKDINYMTSLITNVYKKRNKNLINQESVQISIDKSNEVDSLLMSSSNLSCTTSLEEQEFDDDPKEQEFDDDPEDENGWANLKDIATEAGPSNEQNILSESYSKNNKDDERKTNKRKIEAVIDNFISDMKEERVEREKRREAKETLFQELKDQRERQHKEKMEIMEKWLDVIAKK</sequence>